<feature type="transmembrane region" description="Helical" evidence="2">
    <location>
        <begin position="27"/>
        <end position="48"/>
    </location>
</feature>
<feature type="transmembrane region" description="Helical" evidence="2">
    <location>
        <begin position="254"/>
        <end position="281"/>
    </location>
</feature>
<dbReference type="PANTHER" id="PTHR11328:SF24">
    <property type="entry name" value="MAJOR FACILITATOR SUPERFAMILY (MFS) PROFILE DOMAIN-CONTAINING PROTEIN"/>
    <property type="match status" value="1"/>
</dbReference>
<dbReference type="Proteomes" id="UP000295565">
    <property type="component" value="Unassembled WGS sequence"/>
</dbReference>
<dbReference type="InterPro" id="IPR036259">
    <property type="entry name" value="MFS_trans_sf"/>
</dbReference>
<reference evidence="3 4" key="1">
    <citation type="submission" date="2019-03" db="EMBL/GenBank/DDBJ databases">
        <title>Genomic Encyclopedia of Type Strains, Phase IV (KMG-IV): sequencing the most valuable type-strain genomes for metagenomic binning, comparative biology and taxonomic classification.</title>
        <authorList>
            <person name="Goeker M."/>
        </authorList>
    </citation>
    <scope>NUCLEOTIDE SEQUENCE [LARGE SCALE GENOMIC DNA]</scope>
    <source>
        <strain evidence="3 4">DSM 18577</strain>
    </source>
</reference>
<feature type="transmembrane region" description="Helical" evidence="2">
    <location>
        <begin position="131"/>
        <end position="150"/>
    </location>
</feature>
<dbReference type="EMBL" id="SMGD01000015">
    <property type="protein sequence ID" value="TCK47057.1"/>
    <property type="molecule type" value="Genomic_DNA"/>
</dbReference>
<dbReference type="InterPro" id="IPR039672">
    <property type="entry name" value="MFS_2"/>
</dbReference>
<feature type="transmembrane region" description="Helical" evidence="2">
    <location>
        <begin position="98"/>
        <end position="119"/>
    </location>
</feature>
<feature type="transmembrane region" description="Helical" evidence="2">
    <location>
        <begin position="320"/>
        <end position="338"/>
    </location>
</feature>
<evidence type="ECO:0000256" key="2">
    <source>
        <dbReference type="SAM" id="Phobius"/>
    </source>
</evidence>
<dbReference type="GO" id="GO:0006814">
    <property type="term" value="P:sodium ion transport"/>
    <property type="evidence" value="ECO:0007669"/>
    <property type="project" value="InterPro"/>
</dbReference>
<comment type="similarity">
    <text evidence="1">Belongs to the sodium:galactoside symporter (TC 2.A.2) family.</text>
</comment>
<accession>A0A4R1J9F7</accession>
<feature type="transmembrane region" description="Helical" evidence="2">
    <location>
        <begin position="344"/>
        <end position="372"/>
    </location>
</feature>
<feature type="transmembrane region" description="Helical" evidence="2">
    <location>
        <begin position="428"/>
        <end position="452"/>
    </location>
</feature>
<evidence type="ECO:0000256" key="1">
    <source>
        <dbReference type="ARBA" id="ARBA00009617"/>
    </source>
</evidence>
<dbReference type="PANTHER" id="PTHR11328">
    <property type="entry name" value="MAJOR FACILITATOR SUPERFAMILY DOMAIN-CONTAINING PROTEIN"/>
    <property type="match status" value="1"/>
</dbReference>
<keyword evidence="2" id="KW-0812">Transmembrane</keyword>
<dbReference type="InterPro" id="IPR001927">
    <property type="entry name" value="Na/Gal_symport"/>
</dbReference>
<evidence type="ECO:0000313" key="4">
    <source>
        <dbReference type="Proteomes" id="UP000295565"/>
    </source>
</evidence>
<dbReference type="Pfam" id="PF13347">
    <property type="entry name" value="MFS_2"/>
    <property type="match status" value="1"/>
</dbReference>
<keyword evidence="2" id="KW-1133">Transmembrane helix</keyword>
<dbReference type="GO" id="GO:0015293">
    <property type="term" value="F:symporter activity"/>
    <property type="evidence" value="ECO:0007669"/>
    <property type="project" value="InterPro"/>
</dbReference>
<gene>
    <name evidence="3" type="ORF">EV690_2750</name>
</gene>
<feature type="transmembrane region" description="Helical" evidence="2">
    <location>
        <begin position="287"/>
        <end position="308"/>
    </location>
</feature>
<dbReference type="SUPFAM" id="SSF103473">
    <property type="entry name" value="MFS general substrate transporter"/>
    <property type="match status" value="1"/>
</dbReference>
<dbReference type="RefSeq" id="WP_224054991.1">
    <property type="nucleotide sequence ID" value="NZ_OU594967.1"/>
</dbReference>
<dbReference type="Gene3D" id="1.20.1250.20">
    <property type="entry name" value="MFS general substrate transporter like domains"/>
    <property type="match status" value="2"/>
</dbReference>
<dbReference type="AlphaFoldDB" id="A0A4R1J9F7"/>
<protein>
    <submittedName>
        <fullName evidence="3">GPH family glycoside/pentoside/hexuronide:cation symporter</fullName>
    </submittedName>
</protein>
<keyword evidence="4" id="KW-1185">Reference proteome</keyword>
<dbReference type="NCBIfam" id="TIGR00792">
    <property type="entry name" value="gph"/>
    <property type="match status" value="1"/>
</dbReference>
<proteinExistence type="inferred from homology"/>
<evidence type="ECO:0000313" key="3">
    <source>
        <dbReference type="EMBL" id="TCK47057.1"/>
    </source>
</evidence>
<comment type="caution">
    <text evidence="3">The sequence shown here is derived from an EMBL/GenBank/DDBJ whole genome shotgun (WGS) entry which is preliminary data.</text>
</comment>
<dbReference type="CDD" id="cd17332">
    <property type="entry name" value="MFS_MelB_like"/>
    <property type="match status" value="1"/>
</dbReference>
<sequence>MDVHSHQDQTAVKMPELAKPFGMRDKIGYALGDLANNLTFVISAVFLLKFYTDVMGVSAELVGFMMLVSKVVDAFTDVTMGQLVDRCQPNAKGKFAPWLLRMSGPVAVATVLLFPVWFAHMPMGFKVFWMFFSYLLWGSVCYTGINIPYGSMASAISSDPIDRTALSSWRTVGATVGIMIVGVILPLFVFYKQPNGHSVLSSEHLAVGALVCAFLMVGCYIGCYFMCTERIKVKKLTVKFSLAKLLSSLIHDRALIGIVFSSLLLLVTQLSLTGTGAYIYPNYFGNASAFSVAVFLGVIITFAFTPFVVKLSQWFGKKEISLVSSVVSTVSLFVLYWLHTHNIYVWFVFYAIGYIGIAIFTLVCWAMITDVIDANELKTLRREDGSVYSLYSFFRKIGQALASGLTGIMLSVVGYSSTTAFSQPVVDGIYDITCLIPAISSLAFVIVLWFLYPLNKKAVARNVDALRRLRAKDA</sequence>
<name>A0A4R1J9F7_9GAMM</name>
<feature type="transmembrane region" description="Helical" evidence="2">
    <location>
        <begin position="206"/>
        <end position="227"/>
    </location>
</feature>
<feature type="transmembrane region" description="Helical" evidence="2">
    <location>
        <begin position="171"/>
        <end position="191"/>
    </location>
</feature>
<feature type="transmembrane region" description="Helical" evidence="2">
    <location>
        <begin position="393"/>
        <end position="416"/>
    </location>
</feature>
<dbReference type="GO" id="GO:0008643">
    <property type="term" value="P:carbohydrate transport"/>
    <property type="evidence" value="ECO:0007669"/>
    <property type="project" value="InterPro"/>
</dbReference>
<dbReference type="GO" id="GO:0005886">
    <property type="term" value="C:plasma membrane"/>
    <property type="evidence" value="ECO:0007669"/>
    <property type="project" value="TreeGrafter"/>
</dbReference>
<organism evidence="3 4">
    <name type="scientific">Celerinatantimonas diazotrophica</name>
    <dbReference type="NCBI Taxonomy" id="412034"/>
    <lineage>
        <taxon>Bacteria</taxon>
        <taxon>Pseudomonadati</taxon>
        <taxon>Pseudomonadota</taxon>
        <taxon>Gammaproteobacteria</taxon>
        <taxon>Celerinatantimonadaceae</taxon>
        <taxon>Celerinatantimonas</taxon>
    </lineage>
</organism>
<keyword evidence="2" id="KW-0472">Membrane</keyword>